<organism evidence="1 2">
    <name type="scientific">Mythimna loreyi</name>
    <dbReference type="NCBI Taxonomy" id="667449"/>
    <lineage>
        <taxon>Eukaryota</taxon>
        <taxon>Metazoa</taxon>
        <taxon>Ecdysozoa</taxon>
        <taxon>Arthropoda</taxon>
        <taxon>Hexapoda</taxon>
        <taxon>Insecta</taxon>
        <taxon>Pterygota</taxon>
        <taxon>Neoptera</taxon>
        <taxon>Endopterygota</taxon>
        <taxon>Lepidoptera</taxon>
        <taxon>Glossata</taxon>
        <taxon>Ditrysia</taxon>
        <taxon>Noctuoidea</taxon>
        <taxon>Noctuidae</taxon>
        <taxon>Noctuinae</taxon>
        <taxon>Hadenini</taxon>
        <taxon>Mythimna</taxon>
    </lineage>
</organism>
<reference evidence="1" key="1">
    <citation type="submission" date="2023-03" db="EMBL/GenBank/DDBJ databases">
        <title>Chromosome-level genomes of two armyworms, Mythimna separata and Mythimna loreyi, provide insights into the biosynthesis and reception of sex pheromones.</title>
        <authorList>
            <person name="Zhao H."/>
        </authorList>
    </citation>
    <scope>NUCLEOTIDE SEQUENCE</scope>
    <source>
        <strain evidence="1">BeijingLab</strain>
    </source>
</reference>
<keyword evidence="2" id="KW-1185">Reference proteome</keyword>
<dbReference type="Proteomes" id="UP001231649">
    <property type="component" value="Chromosome 30"/>
</dbReference>
<evidence type="ECO:0000313" key="1">
    <source>
        <dbReference type="EMBL" id="KAJ8704892.1"/>
    </source>
</evidence>
<comment type="caution">
    <text evidence="1">The sequence shown here is derived from an EMBL/GenBank/DDBJ whole genome shotgun (WGS) entry which is preliminary data.</text>
</comment>
<sequence>MRSAFNGYIDEIPFILVDNFENDLNKCAYFLSHYHGDHVFGIAGDLFRRKLKRNNVFIYASKVTVAIIREECPRLTPYLKTMELGKNTISINTDEKEEFLNVTTLPAGHSLGSVMYLFEYNKKTILYTGDFRISLNSVAKYNHLQQNGEPIKIDVLYVDTTFQSVHSFPKRSDVVRNVVFHIKNWLNLSEKNRVILLTCAGYGYESICNVIFDAMGVKTCVGDSFWNIYSQFPKEIYGITNDRSSRIHLCTKYRYKADPSPFELQIYFSALKWGDQINIEEDFLTFKENRIEVCFSTHCGRDELLNFINYLKPKRIVGFPDEFDSDNRSNVFQDGRLNEEAVEEFRISPKKRKVVKEREVRVGKKVSDSELKEAFEW</sequence>
<proteinExistence type="predicted"/>
<evidence type="ECO:0000313" key="2">
    <source>
        <dbReference type="Proteomes" id="UP001231649"/>
    </source>
</evidence>
<dbReference type="EMBL" id="CM056806">
    <property type="protein sequence ID" value="KAJ8704892.1"/>
    <property type="molecule type" value="Genomic_DNA"/>
</dbReference>
<gene>
    <name evidence="1" type="ORF">PYW08_012212</name>
</gene>
<protein>
    <submittedName>
        <fullName evidence="1">Uncharacterized protein</fullName>
    </submittedName>
</protein>
<accession>A0ACC2PZR0</accession>
<name>A0ACC2PZR0_9NEOP</name>